<keyword evidence="3" id="KW-1185">Reference proteome</keyword>
<protein>
    <submittedName>
        <fullName evidence="2">Uncharacterized protein</fullName>
    </submittedName>
</protein>
<reference evidence="2 3" key="1">
    <citation type="submission" date="2024-03" db="EMBL/GenBank/DDBJ databases">
        <title>The genome assembly and annotation of the cricket Gryllus longicercus Weissman &amp; Gray.</title>
        <authorList>
            <person name="Szrajer S."/>
            <person name="Gray D."/>
            <person name="Ylla G."/>
        </authorList>
    </citation>
    <scope>NUCLEOTIDE SEQUENCE [LARGE SCALE GENOMIC DNA]</scope>
    <source>
        <strain evidence="2">DAG 2021-001</strain>
        <tissue evidence="2">Whole body minus gut</tissue>
    </source>
</reference>
<comment type="caution">
    <text evidence="2">The sequence shown here is derived from an EMBL/GenBank/DDBJ whole genome shotgun (WGS) entry which is preliminary data.</text>
</comment>
<evidence type="ECO:0000313" key="2">
    <source>
        <dbReference type="EMBL" id="KAK7872790.1"/>
    </source>
</evidence>
<dbReference type="AlphaFoldDB" id="A0AAN9ZGL1"/>
<evidence type="ECO:0000256" key="1">
    <source>
        <dbReference type="SAM" id="MobiDB-lite"/>
    </source>
</evidence>
<proteinExistence type="predicted"/>
<gene>
    <name evidence="2" type="ORF">R5R35_011915</name>
</gene>
<feature type="compositionally biased region" description="Low complexity" evidence="1">
    <location>
        <begin position="14"/>
        <end position="23"/>
    </location>
</feature>
<dbReference type="EMBL" id="JAZDUA010000020">
    <property type="protein sequence ID" value="KAK7872790.1"/>
    <property type="molecule type" value="Genomic_DNA"/>
</dbReference>
<sequence>MAGKPEPPQHHIQHQQQQQQQPPSVQNVVVYVSNDNFTQAYAVNHQNVASYQHQSQQNGSETTVFNNSSQSVAPLVVPGKTICKPPVKTQDFSNNGLVGSVADPHPPGFYATSASGVSQTNGFHHCHSPNVINNLMYSSNNAGHSGTILNPGFSAASLKNIVNLGGHTIGQQQAVCPNVETPPVLGVNGELCNGYAINPQQTHTRVTVSCAQPFFSGQEQKSTVSHSDASSSTVSLSASNYLTSQGGDGNFVTVMGGDGGGAAASSGSVVFPRCDSVRSETAESSCSSLSSADSQPDGSGSMALLLQSAAPVSHQAATTAAASVNQHHFAASGSNSVVQQSSGSATINNGMMMLNNNVNVQHTGQQAAGLVRTASGAISLSQQQLGNIVLAMTVNNNQQLPAPTVNAAHVNQTITPAVQLPTVPTQTTITVPFGWKRLNVNGSIVYIRSVCQNLRNYDDFIASL</sequence>
<feature type="region of interest" description="Disordered" evidence="1">
    <location>
        <begin position="1"/>
        <end position="24"/>
    </location>
</feature>
<name>A0AAN9ZGL1_9ORTH</name>
<accession>A0AAN9ZGL1</accession>
<evidence type="ECO:0000313" key="3">
    <source>
        <dbReference type="Proteomes" id="UP001378592"/>
    </source>
</evidence>
<organism evidence="2 3">
    <name type="scientific">Gryllus longicercus</name>
    <dbReference type="NCBI Taxonomy" id="2509291"/>
    <lineage>
        <taxon>Eukaryota</taxon>
        <taxon>Metazoa</taxon>
        <taxon>Ecdysozoa</taxon>
        <taxon>Arthropoda</taxon>
        <taxon>Hexapoda</taxon>
        <taxon>Insecta</taxon>
        <taxon>Pterygota</taxon>
        <taxon>Neoptera</taxon>
        <taxon>Polyneoptera</taxon>
        <taxon>Orthoptera</taxon>
        <taxon>Ensifera</taxon>
        <taxon>Gryllidea</taxon>
        <taxon>Grylloidea</taxon>
        <taxon>Gryllidae</taxon>
        <taxon>Gryllinae</taxon>
        <taxon>Gryllus</taxon>
    </lineage>
</organism>
<dbReference type="Proteomes" id="UP001378592">
    <property type="component" value="Unassembled WGS sequence"/>
</dbReference>